<evidence type="ECO:0000313" key="2">
    <source>
        <dbReference type="Proteomes" id="UP000006138"/>
    </source>
</evidence>
<reference evidence="1 2" key="1">
    <citation type="journal article" date="2011" name="J. Bacteriol.">
        <title>Whole genome sequence of the rifamycin B-producing strain Amycolatopsis mediterranei S699.</title>
        <authorList>
            <person name="Verma M."/>
            <person name="Kaur J."/>
            <person name="Kumar M."/>
            <person name="Kumari K."/>
            <person name="Saxena A."/>
            <person name="Anand S."/>
            <person name="Nigam A."/>
            <person name="Ravi V."/>
            <person name="Raghuvanshi S."/>
            <person name="Khurana P."/>
            <person name="Tyagi A.K."/>
            <person name="Khurana J.P."/>
            <person name="Lal R."/>
        </authorList>
    </citation>
    <scope>NUCLEOTIDE SEQUENCE [LARGE SCALE GENOMIC DNA]</scope>
    <source>
        <strain evidence="1 2">S699</strain>
    </source>
</reference>
<name>A0A9R0UBV5_AMYMS</name>
<dbReference type="AlphaFoldDB" id="A0A9R0UBV5"/>
<gene>
    <name evidence="1" type="ordered locus">RAM_33300</name>
</gene>
<dbReference type="Proteomes" id="UP000006138">
    <property type="component" value="Chromosome"/>
</dbReference>
<protein>
    <submittedName>
        <fullName evidence="1">Uncharacterized protein</fullName>
    </submittedName>
</protein>
<dbReference type="KEGG" id="amn:RAM_33300"/>
<accession>A0A9R0UBV5</accession>
<organism evidence="1 2">
    <name type="scientific">Amycolatopsis mediterranei (strain S699)</name>
    <name type="common">Nocardia mediterranei</name>
    <dbReference type="NCBI Taxonomy" id="713604"/>
    <lineage>
        <taxon>Bacteria</taxon>
        <taxon>Bacillati</taxon>
        <taxon>Actinomycetota</taxon>
        <taxon>Actinomycetes</taxon>
        <taxon>Pseudonocardiales</taxon>
        <taxon>Pseudonocardiaceae</taxon>
        <taxon>Amycolatopsis</taxon>
    </lineage>
</organism>
<dbReference type="EMBL" id="CP002896">
    <property type="protein sequence ID" value="AEK45133.1"/>
    <property type="molecule type" value="Genomic_DNA"/>
</dbReference>
<proteinExistence type="predicted"/>
<evidence type="ECO:0000313" key="1">
    <source>
        <dbReference type="EMBL" id="AEK45133.1"/>
    </source>
</evidence>
<keyword evidence="2" id="KW-1185">Reference proteome</keyword>
<sequence length="32" mass="3186">MTLPGAYVGVLLGGAGPATTLAWSRSGLRNVV</sequence>